<dbReference type="Ensembl" id="ENSMSIT00000030365.1">
    <property type="protein sequence ID" value="ENSMSIP00000024061.1"/>
    <property type="gene ID" value="ENSMSIG00000020351.1"/>
</dbReference>
<protein>
    <recommendedName>
        <fullName evidence="6">LRAT domain-containing protein</fullName>
    </recommendedName>
</protein>
<accession>A0A8C6HM61</accession>
<proteinExistence type="inferred from homology"/>
<dbReference type="GO" id="GO:0005737">
    <property type="term" value="C:cytoplasm"/>
    <property type="evidence" value="ECO:0007669"/>
    <property type="project" value="TreeGrafter"/>
</dbReference>
<dbReference type="PROSITE" id="PS51934">
    <property type="entry name" value="LRAT"/>
    <property type="match status" value="1"/>
</dbReference>
<keyword evidence="2" id="KW-0808">Transferase</keyword>
<evidence type="ECO:0000259" key="6">
    <source>
        <dbReference type="PROSITE" id="PS51934"/>
    </source>
</evidence>
<evidence type="ECO:0000256" key="1">
    <source>
        <dbReference type="ARBA" id="ARBA00007824"/>
    </source>
</evidence>
<dbReference type="Gene3D" id="3.90.1720.10">
    <property type="entry name" value="endopeptidase domain like (from Nostoc punctiforme)"/>
    <property type="match status" value="1"/>
</dbReference>
<feature type="region of interest" description="Disordered" evidence="5">
    <location>
        <begin position="94"/>
        <end position="146"/>
    </location>
</feature>
<keyword evidence="8" id="KW-1185">Reference proteome</keyword>
<evidence type="ECO:0000313" key="8">
    <source>
        <dbReference type="Proteomes" id="UP000694415"/>
    </source>
</evidence>
<feature type="region of interest" description="Disordered" evidence="5">
    <location>
        <begin position="40"/>
        <end position="76"/>
    </location>
</feature>
<dbReference type="GO" id="GO:0070292">
    <property type="term" value="P:N-acylphosphatidylethanolamine metabolic process"/>
    <property type="evidence" value="ECO:0007669"/>
    <property type="project" value="Ensembl"/>
</dbReference>
<dbReference type="GO" id="GO:0008970">
    <property type="term" value="F:phospholipase A1 activity"/>
    <property type="evidence" value="ECO:0007669"/>
    <property type="project" value="Ensembl"/>
</dbReference>
<dbReference type="InterPro" id="IPR051496">
    <property type="entry name" value="H-rev107_PLA/AT"/>
</dbReference>
<evidence type="ECO:0000256" key="3">
    <source>
        <dbReference type="ARBA" id="ARBA00022801"/>
    </source>
</evidence>
<evidence type="ECO:0000313" key="7">
    <source>
        <dbReference type="Ensembl" id="ENSMSIP00000024061.1"/>
    </source>
</evidence>
<evidence type="ECO:0000256" key="4">
    <source>
        <dbReference type="ARBA" id="ARBA00023098"/>
    </source>
</evidence>
<comment type="similarity">
    <text evidence="1">Belongs to the H-rev107 family.</text>
</comment>
<dbReference type="Pfam" id="PF04970">
    <property type="entry name" value="LRAT"/>
    <property type="match status" value="1"/>
</dbReference>
<dbReference type="GeneTree" id="ENSGT00940000162436"/>
<dbReference type="GO" id="GO:0016410">
    <property type="term" value="F:N-acyltransferase activity"/>
    <property type="evidence" value="ECO:0007669"/>
    <property type="project" value="Ensembl"/>
</dbReference>
<keyword evidence="3" id="KW-0378">Hydrolase</keyword>
<evidence type="ECO:0000256" key="2">
    <source>
        <dbReference type="ARBA" id="ARBA00022679"/>
    </source>
</evidence>
<feature type="compositionally biased region" description="Polar residues" evidence="5">
    <location>
        <begin position="124"/>
        <end position="140"/>
    </location>
</feature>
<name>A0A8C6HM61_MUSSI</name>
<feature type="compositionally biased region" description="Polar residues" evidence="5">
    <location>
        <begin position="59"/>
        <end position="76"/>
    </location>
</feature>
<dbReference type="Proteomes" id="UP000694415">
    <property type="component" value="Unplaced"/>
</dbReference>
<sequence>MIPGLGGPWSAPPCRRVVPAGPSGMGLSPAASGEFGIRLSRVPWPRPTQISKTARTESSDTQSATGQSTVPHSDSASSQALLVQFLPKQLKQDRRLEQARSFQQGEKPETSLELTPSKKRTELIPTSNSEIESTQKNQAVEGNPRPRPGDLIEIFRIGYEHWAIYVEDDCVVHLAPPSEFEAGSITSIFSNRAVVKYSRLEDVLHGCSWKINNKLDGTYLPLPVDKIMQRTKNMINKIVQYSLIEGNCEHFVNDLRYGVPRSQQVYFVELGNHRKHSGNLLRTFPVMKNSPQKLFLLFSAISAFLHISQSCLFRPTVSLGGGGVRGHQGKLRLQGQLDFN</sequence>
<dbReference type="FunFam" id="3.90.1720.10:FF:000002">
    <property type="entry name" value="HRAS like suppressor 2"/>
    <property type="match status" value="1"/>
</dbReference>
<dbReference type="AlphaFoldDB" id="A0A8C6HM61"/>
<organism evidence="7 8">
    <name type="scientific">Mus spicilegus</name>
    <name type="common">Mound-building mouse</name>
    <dbReference type="NCBI Taxonomy" id="10103"/>
    <lineage>
        <taxon>Eukaryota</taxon>
        <taxon>Metazoa</taxon>
        <taxon>Chordata</taxon>
        <taxon>Craniata</taxon>
        <taxon>Vertebrata</taxon>
        <taxon>Euteleostomi</taxon>
        <taxon>Mammalia</taxon>
        <taxon>Eutheria</taxon>
        <taxon>Euarchontoglires</taxon>
        <taxon>Glires</taxon>
        <taxon>Rodentia</taxon>
        <taxon>Myomorpha</taxon>
        <taxon>Muroidea</taxon>
        <taxon>Muridae</taxon>
        <taxon>Murinae</taxon>
        <taxon>Mus</taxon>
        <taxon>Mus</taxon>
    </lineage>
</organism>
<dbReference type="PANTHER" id="PTHR13943">
    <property type="entry name" value="HRAS-LIKE SUPPRESSOR - RELATED"/>
    <property type="match status" value="1"/>
</dbReference>
<keyword evidence="4" id="KW-0443">Lipid metabolism</keyword>
<reference evidence="7" key="1">
    <citation type="submission" date="2025-08" db="UniProtKB">
        <authorList>
            <consortium name="Ensembl"/>
        </authorList>
    </citation>
    <scope>IDENTIFICATION</scope>
</reference>
<dbReference type="PANTHER" id="PTHR13943:SF2">
    <property type="entry name" value="PHOSPHOLIPASE A AND ACYLTRANSFERASE 5"/>
    <property type="match status" value="1"/>
</dbReference>
<reference evidence="7" key="2">
    <citation type="submission" date="2025-09" db="UniProtKB">
        <authorList>
            <consortium name="Ensembl"/>
        </authorList>
    </citation>
    <scope>IDENTIFICATION</scope>
</reference>
<dbReference type="GO" id="GO:0004623">
    <property type="term" value="F:phospholipase A2 activity"/>
    <property type="evidence" value="ECO:0007669"/>
    <property type="project" value="Ensembl"/>
</dbReference>
<evidence type="ECO:0000256" key="5">
    <source>
        <dbReference type="SAM" id="MobiDB-lite"/>
    </source>
</evidence>
<feature type="domain" description="LRAT" evidence="6">
    <location>
        <begin position="151"/>
        <end position="264"/>
    </location>
</feature>
<dbReference type="InterPro" id="IPR007053">
    <property type="entry name" value="LRAT_dom"/>
</dbReference>